<proteinExistence type="predicted"/>
<keyword evidence="1" id="KW-1133">Transmembrane helix</keyword>
<feature type="transmembrane region" description="Helical" evidence="1">
    <location>
        <begin position="170"/>
        <end position="192"/>
    </location>
</feature>
<dbReference type="InterPro" id="IPR021919">
    <property type="entry name" value="CCB1"/>
</dbReference>
<evidence type="ECO:0000256" key="1">
    <source>
        <dbReference type="SAM" id="Phobius"/>
    </source>
</evidence>
<dbReference type="PANTHER" id="PTHR35302:SF1">
    <property type="entry name" value="PROTEIN COFACTOR ASSEMBLY OF COMPLEX C SUBUNIT B CCB1, CHLOROPLASTIC"/>
    <property type="match status" value="1"/>
</dbReference>
<keyword evidence="1" id="KW-0472">Membrane</keyword>
<feature type="transmembrane region" description="Helical" evidence="1">
    <location>
        <begin position="198"/>
        <end position="215"/>
    </location>
</feature>
<dbReference type="Proteomes" id="UP000634136">
    <property type="component" value="Unassembled WGS sequence"/>
</dbReference>
<keyword evidence="3" id="KW-1185">Reference proteome</keyword>
<protein>
    <submittedName>
        <fullName evidence="2">Protein COFACTOR ASSEMBLY OF COMPLEX C SUBUNIT B CCB1, chloroplastic</fullName>
    </submittedName>
</protein>
<keyword evidence="1" id="KW-0812">Transmembrane</keyword>
<dbReference type="OrthoDB" id="447756at2759"/>
<feature type="transmembrane region" description="Helical" evidence="1">
    <location>
        <begin position="90"/>
        <end position="110"/>
    </location>
</feature>
<name>A0A834TDN7_9FABA</name>
<accession>A0A834TDN7</accession>
<sequence>MAAKMLLSPHIPFPAKFQTRGFTHHQHRLLQVHPWEQHPRRSKKKLQLHVSLHDDPVSSSSAIVDFIAHQYHNNPNSLVLLADSAGYSLASYYTSLGLFVISVPGLWSLIKRSVKSKIVKKTFIGENEKKAPNQVAGEILSFFTRNNFAVTDRGETITFEGMMVPSRGQAALLTFCTCISLASVALVLTITFPDIGNNWFWITILSPLAGAYYWTRASRKEEIKVKMIVAEDGTLTEIIVQGDDQQVEQMRKELQLSEKGMVYVKGVFER</sequence>
<reference evidence="2" key="1">
    <citation type="submission" date="2020-09" db="EMBL/GenBank/DDBJ databases">
        <title>Genome-Enabled Discovery of Anthraquinone Biosynthesis in Senna tora.</title>
        <authorList>
            <person name="Kang S.-H."/>
            <person name="Pandey R.P."/>
            <person name="Lee C.-M."/>
            <person name="Sim J.-S."/>
            <person name="Jeong J.-T."/>
            <person name="Choi B.-S."/>
            <person name="Jung M."/>
            <person name="Ginzburg D."/>
            <person name="Zhao K."/>
            <person name="Won S.Y."/>
            <person name="Oh T.-J."/>
            <person name="Yu Y."/>
            <person name="Kim N.-H."/>
            <person name="Lee O.R."/>
            <person name="Lee T.-H."/>
            <person name="Bashyal P."/>
            <person name="Kim T.-S."/>
            <person name="Lee W.-H."/>
            <person name="Kawkins C."/>
            <person name="Kim C.-K."/>
            <person name="Kim J.S."/>
            <person name="Ahn B.O."/>
            <person name="Rhee S.Y."/>
            <person name="Sohng J.K."/>
        </authorList>
    </citation>
    <scope>NUCLEOTIDE SEQUENCE</scope>
    <source>
        <tissue evidence="2">Leaf</tissue>
    </source>
</reference>
<dbReference type="AlphaFoldDB" id="A0A834TDN7"/>
<gene>
    <name evidence="2" type="ORF">G2W53_024796</name>
</gene>
<dbReference type="PANTHER" id="PTHR35302">
    <property type="match status" value="1"/>
</dbReference>
<dbReference type="Pfam" id="PF12046">
    <property type="entry name" value="CCB1"/>
    <property type="match status" value="1"/>
</dbReference>
<dbReference type="EMBL" id="JAAIUW010000008">
    <property type="protein sequence ID" value="KAF7819341.1"/>
    <property type="molecule type" value="Genomic_DNA"/>
</dbReference>
<evidence type="ECO:0000313" key="2">
    <source>
        <dbReference type="EMBL" id="KAF7819341.1"/>
    </source>
</evidence>
<evidence type="ECO:0000313" key="3">
    <source>
        <dbReference type="Proteomes" id="UP000634136"/>
    </source>
</evidence>
<organism evidence="2 3">
    <name type="scientific">Senna tora</name>
    <dbReference type="NCBI Taxonomy" id="362788"/>
    <lineage>
        <taxon>Eukaryota</taxon>
        <taxon>Viridiplantae</taxon>
        <taxon>Streptophyta</taxon>
        <taxon>Embryophyta</taxon>
        <taxon>Tracheophyta</taxon>
        <taxon>Spermatophyta</taxon>
        <taxon>Magnoliopsida</taxon>
        <taxon>eudicotyledons</taxon>
        <taxon>Gunneridae</taxon>
        <taxon>Pentapetalae</taxon>
        <taxon>rosids</taxon>
        <taxon>fabids</taxon>
        <taxon>Fabales</taxon>
        <taxon>Fabaceae</taxon>
        <taxon>Caesalpinioideae</taxon>
        <taxon>Cassia clade</taxon>
        <taxon>Senna</taxon>
    </lineage>
</organism>
<comment type="caution">
    <text evidence="2">The sequence shown here is derived from an EMBL/GenBank/DDBJ whole genome shotgun (WGS) entry which is preliminary data.</text>
</comment>